<dbReference type="GO" id="GO:0004417">
    <property type="term" value="F:hydroxyethylthiazole kinase activity"/>
    <property type="evidence" value="ECO:0007669"/>
    <property type="project" value="UniProtKB-UniRule"/>
</dbReference>
<sequence length="305" mass="32417">MQLMKRMQEMRNYIRETQPLIHCITNPISIHDCANVILATGARPIMAEHPKEVEEITAVSSALMLNLGNITDVRMESMRLALAQANRDKIPVILDLVGVTCSHLRRRFAESLLEEGQFAVIKGNISEILAVASLPFHGTGIDAGAEDAISGENQSQRGEVAKSLAKTLGCAVLATGKKDLVAVSDQAFLVSNGDPALSGITGTGCMVGALTASYLPAVSTQSLRSSIGTKGTDSEYLVGDSCAEAESAFSEWALSALLGVVTMGIAGEKATKDSRGPGSFQTALLDEIFCLSEEEFARKARIYPL</sequence>
<dbReference type="AlphaFoldDB" id="A0AAE3DHC6"/>
<evidence type="ECO:0000256" key="4">
    <source>
        <dbReference type="ARBA" id="ARBA00022679"/>
    </source>
</evidence>
<evidence type="ECO:0000256" key="2">
    <source>
        <dbReference type="ARBA" id="ARBA00001946"/>
    </source>
</evidence>
<dbReference type="CDD" id="cd01170">
    <property type="entry name" value="THZ_kinase"/>
    <property type="match status" value="1"/>
</dbReference>
<dbReference type="EMBL" id="JAJEPU010000004">
    <property type="protein sequence ID" value="MCC2163710.1"/>
    <property type="molecule type" value="Genomic_DNA"/>
</dbReference>
<name>A0AAE3DHC6_9FIRM</name>
<evidence type="ECO:0000256" key="7">
    <source>
        <dbReference type="ARBA" id="ARBA00022777"/>
    </source>
</evidence>
<comment type="pathway">
    <text evidence="3 11">Cofactor biosynthesis; thiamine diphosphate biosynthesis; 4-methyl-5-(2-phosphoethyl)-thiazole from 5-(2-hydroxyethyl)-4-methylthiazole: step 1/1.</text>
</comment>
<feature type="binding site" evidence="11">
    <location>
        <position position="122"/>
    </location>
    <ligand>
        <name>ATP</name>
        <dbReference type="ChEBI" id="CHEBI:30616"/>
    </ligand>
</feature>
<evidence type="ECO:0000256" key="1">
    <source>
        <dbReference type="ARBA" id="ARBA00001771"/>
    </source>
</evidence>
<dbReference type="Proteomes" id="UP001198962">
    <property type="component" value="Unassembled WGS sequence"/>
</dbReference>
<dbReference type="GO" id="GO:0005524">
    <property type="term" value="F:ATP binding"/>
    <property type="evidence" value="ECO:0007669"/>
    <property type="project" value="UniProtKB-UniRule"/>
</dbReference>
<dbReference type="EC" id="2.7.1.50" evidence="11"/>
<dbReference type="InterPro" id="IPR029056">
    <property type="entry name" value="Ribokinase-like"/>
</dbReference>
<dbReference type="NCBIfam" id="NF006830">
    <property type="entry name" value="PRK09355.1"/>
    <property type="match status" value="1"/>
</dbReference>
<comment type="function">
    <text evidence="11">Catalyzes the phosphorylation of the hydroxyl group of 4-methyl-5-beta-hydroxyethylthiazole (THZ).</text>
</comment>
<organism evidence="12 13">
    <name type="scientific">Brotaphodocola catenula</name>
    <dbReference type="NCBI Taxonomy" id="2885361"/>
    <lineage>
        <taxon>Bacteria</taxon>
        <taxon>Bacillati</taxon>
        <taxon>Bacillota</taxon>
        <taxon>Clostridia</taxon>
        <taxon>Lachnospirales</taxon>
        <taxon>Lachnospiraceae</taxon>
        <taxon>Brotaphodocola</taxon>
    </lineage>
</organism>
<evidence type="ECO:0000256" key="10">
    <source>
        <dbReference type="ARBA" id="ARBA00022977"/>
    </source>
</evidence>
<evidence type="ECO:0000256" key="3">
    <source>
        <dbReference type="ARBA" id="ARBA00004868"/>
    </source>
</evidence>
<evidence type="ECO:0000256" key="6">
    <source>
        <dbReference type="ARBA" id="ARBA00022741"/>
    </source>
</evidence>
<feature type="binding site" evidence="11">
    <location>
        <position position="46"/>
    </location>
    <ligand>
        <name>substrate</name>
    </ligand>
</feature>
<dbReference type="Gene3D" id="3.40.1190.20">
    <property type="match status" value="1"/>
</dbReference>
<proteinExistence type="inferred from homology"/>
<comment type="catalytic activity">
    <reaction evidence="1 11">
        <text>5-(2-hydroxyethyl)-4-methylthiazole + ATP = 4-methyl-5-(2-phosphooxyethyl)-thiazole + ADP + H(+)</text>
        <dbReference type="Rhea" id="RHEA:24212"/>
        <dbReference type="ChEBI" id="CHEBI:15378"/>
        <dbReference type="ChEBI" id="CHEBI:17957"/>
        <dbReference type="ChEBI" id="CHEBI:30616"/>
        <dbReference type="ChEBI" id="CHEBI:58296"/>
        <dbReference type="ChEBI" id="CHEBI:456216"/>
        <dbReference type="EC" id="2.7.1.50"/>
    </reaction>
</comment>
<protein>
    <recommendedName>
        <fullName evidence="11">Hydroxyethylthiazole kinase</fullName>
        <ecNumber evidence="11">2.7.1.50</ecNumber>
    </recommendedName>
    <alternativeName>
        <fullName evidence="11">4-methyl-5-beta-hydroxyethylthiazole kinase</fullName>
        <shortName evidence="11">TH kinase</shortName>
        <shortName evidence="11">Thz kinase</shortName>
    </alternativeName>
</protein>
<keyword evidence="5 11" id="KW-0479">Metal-binding</keyword>
<evidence type="ECO:0000313" key="12">
    <source>
        <dbReference type="EMBL" id="MCC2163710.1"/>
    </source>
</evidence>
<keyword evidence="13" id="KW-1185">Reference proteome</keyword>
<accession>A0AAE3DHC6</accession>
<keyword evidence="6 11" id="KW-0547">Nucleotide-binding</keyword>
<dbReference type="SUPFAM" id="SSF53613">
    <property type="entry name" value="Ribokinase-like"/>
    <property type="match status" value="1"/>
</dbReference>
<evidence type="ECO:0000256" key="5">
    <source>
        <dbReference type="ARBA" id="ARBA00022723"/>
    </source>
</evidence>
<keyword evidence="4 11" id="KW-0808">Transferase</keyword>
<reference evidence="12" key="1">
    <citation type="submission" date="2021-10" db="EMBL/GenBank/DDBJ databases">
        <title>Anaerobic single-cell dispensing facilitates the cultivation of human gut bacteria.</title>
        <authorList>
            <person name="Afrizal A."/>
        </authorList>
    </citation>
    <scope>NUCLEOTIDE SEQUENCE</scope>
    <source>
        <strain evidence="12">CLA-AA-H274</strain>
    </source>
</reference>
<feature type="binding site" evidence="11">
    <location>
        <position position="175"/>
    </location>
    <ligand>
        <name>ATP</name>
        <dbReference type="ChEBI" id="CHEBI:30616"/>
    </ligand>
</feature>
<dbReference type="Pfam" id="PF02110">
    <property type="entry name" value="HK"/>
    <property type="match status" value="1"/>
</dbReference>
<dbReference type="InterPro" id="IPR000417">
    <property type="entry name" value="Hyethyz_kinase"/>
</dbReference>
<dbReference type="RefSeq" id="WP_308450513.1">
    <property type="nucleotide sequence ID" value="NZ_JAJEPU010000004.1"/>
</dbReference>
<dbReference type="GO" id="GO:0009229">
    <property type="term" value="P:thiamine diphosphate biosynthetic process"/>
    <property type="evidence" value="ECO:0007669"/>
    <property type="project" value="UniProtKB-UniRule"/>
</dbReference>
<comment type="caution">
    <text evidence="12">The sequence shown here is derived from an EMBL/GenBank/DDBJ whole genome shotgun (WGS) entry which is preliminary data.</text>
</comment>
<evidence type="ECO:0000256" key="11">
    <source>
        <dbReference type="HAMAP-Rule" id="MF_00228"/>
    </source>
</evidence>
<comment type="similarity">
    <text evidence="11">Belongs to the Thz kinase family.</text>
</comment>
<evidence type="ECO:0000256" key="9">
    <source>
        <dbReference type="ARBA" id="ARBA00022842"/>
    </source>
</evidence>
<gene>
    <name evidence="11 12" type="primary">thiM</name>
    <name evidence="12" type="ORF">LKD32_02235</name>
</gene>
<keyword evidence="8 11" id="KW-0067">ATP-binding</keyword>
<dbReference type="PRINTS" id="PR01099">
    <property type="entry name" value="HYETHTZKNASE"/>
</dbReference>
<keyword evidence="7 11" id="KW-0418">Kinase</keyword>
<dbReference type="GO" id="GO:0009228">
    <property type="term" value="P:thiamine biosynthetic process"/>
    <property type="evidence" value="ECO:0007669"/>
    <property type="project" value="UniProtKB-KW"/>
</dbReference>
<keyword evidence="10 11" id="KW-0784">Thiamine biosynthesis</keyword>
<keyword evidence="9 11" id="KW-0460">Magnesium</keyword>
<comment type="cofactor">
    <cofactor evidence="2 11">
        <name>Mg(2+)</name>
        <dbReference type="ChEBI" id="CHEBI:18420"/>
    </cofactor>
</comment>
<dbReference type="PIRSF" id="PIRSF000513">
    <property type="entry name" value="Thz_kinase"/>
    <property type="match status" value="1"/>
</dbReference>
<evidence type="ECO:0000256" key="8">
    <source>
        <dbReference type="ARBA" id="ARBA00022840"/>
    </source>
</evidence>
<dbReference type="GO" id="GO:0000287">
    <property type="term" value="F:magnesium ion binding"/>
    <property type="evidence" value="ECO:0007669"/>
    <property type="project" value="UniProtKB-UniRule"/>
</dbReference>
<dbReference type="HAMAP" id="MF_00228">
    <property type="entry name" value="Thz_kinase"/>
    <property type="match status" value="1"/>
</dbReference>
<feature type="binding site" evidence="11">
    <location>
        <position position="202"/>
    </location>
    <ligand>
        <name>substrate</name>
    </ligand>
</feature>
<evidence type="ECO:0000313" key="13">
    <source>
        <dbReference type="Proteomes" id="UP001198962"/>
    </source>
</evidence>